<feature type="region of interest" description="Disordered" evidence="1">
    <location>
        <begin position="1"/>
        <end position="49"/>
    </location>
</feature>
<feature type="compositionally biased region" description="Polar residues" evidence="1">
    <location>
        <begin position="19"/>
        <end position="32"/>
    </location>
</feature>
<evidence type="ECO:0000313" key="3">
    <source>
        <dbReference type="Proteomes" id="UP000078540"/>
    </source>
</evidence>
<sequence length="117" mass="13137">VPSRAESFDGTVSRPAATQHETWTSIETQNPRVTGESDSVAEDDSAVREGYPALKSERCFTNVTDSMYNQSTAFRSCLRSDFAFIVRNLILLVDKRSAGSYRDFIEVLCAVTKRQEF</sequence>
<feature type="non-terminal residue" evidence="2">
    <location>
        <position position="1"/>
    </location>
</feature>
<proteinExistence type="predicted"/>
<dbReference type="EMBL" id="KQ976396">
    <property type="protein sequence ID" value="KYM93061.1"/>
    <property type="molecule type" value="Genomic_DNA"/>
</dbReference>
<dbReference type="Proteomes" id="UP000078540">
    <property type="component" value="Unassembled WGS sequence"/>
</dbReference>
<gene>
    <name evidence="2" type="ORF">ALC53_00600</name>
</gene>
<evidence type="ECO:0000313" key="2">
    <source>
        <dbReference type="EMBL" id="KYM93061.1"/>
    </source>
</evidence>
<organism evidence="2 3">
    <name type="scientific">Atta colombica</name>
    <dbReference type="NCBI Taxonomy" id="520822"/>
    <lineage>
        <taxon>Eukaryota</taxon>
        <taxon>Metazoa</taxon>
        <taxon>Ecdysozoa</taxon>
        <taxon>Arthropoda</taxon>
        <taxon>Hexapoda</taxon>
        <taxon>Insecta</taxon>
        <taxon>Pterygota</taxon>
        <taxon>Neoptera</taxon>
        <taxon>Endopterygota</taxon>
        <taxon>Hymenoptera</taxon>
        <taxon>Apocrita</taxon>
        <taxon>Aculeata</taxon>
        <taxon>Formicoidea</taxon>
        <taxon>Formicidae</taxon>
        <taxon>Myrmicinae</taxon>
        <taxon>Atta</taxon>
    </lineage>
</organism>
<keyword evidence="3" id="KW-1185">Reference proteome</keyword>
<accession>A0A195BYQ4</accession>
<evidence type="ECO:0000256" key="1">
    <source>
        <dbReference type="SAM" id="MobiDB-lite"/>
    </source>
</evidence>
<reference evidence="2 3" key="1">
    <citation type="submission" date="2015-09" db="EMBL/GenBank/DDBJ databases">
        <title>Atta colombica WGS genome.</title>
        <authorList>
            <person name="Nygaard S."/>
            <person name="Hu H."/>
            <person name="Boomsma J."/>
            <person name="Zhang G."/>
        </authorList>
    </citation>
    <scope>NUCLEOTIDE SEQUENCE [LARGE SCALE GENOMIC DNA]</scope>
    <source>
        <strain evidence="2">Treedump-2</strain>
        <tissue evidence="2">Whole body</tissue>
    </source>
</reference>
<dbReference type="AlphaFoldDB" id="A0A195BYQ4"/>
<protein>
    <submittedName>
        <fullName evidence="2">Uncharacterized protein</fullName>
    </submittedName>
</protein>
<name>A0A195BYQ4_9HYME</name>